<gene>
    <name evidence="2" type="ORF">MEUPH1_LOCUS18847</name>
</gene>
<proteinExistence type="predicted"/>
<sequence length="264" mass="28826">MAVNNAMEVTSRRSDECCTGLRSVIDVLDLAVDRRLTAPLPSSRHDGLGKLFRSSPELDLDLDSAVHCCKMAVSTIAASTEEQNSRVLCTIDALDLAVDGRRISVAAGLPSLHREPFRSCPEMTVKSPLYGKSKTIERLVGSLEISPDELPQTPEQPRRKSEWKRSRTGLPSVIDVLDLAVDRRIRAPLPSSRHDGLGKLFRSSPELDLDSTVHCCKMAVSTIAASTEEQNSRVLCTIDALDLAVDGRRKSVAAGLPSLRQKPF</sequence>
<reference evidence="2 3" key="1">
    <citation type="submission" date="2023-01" db="EMBL/GenBank/DDBJ databases">
        <authorList>
            <person name="Whitehead M."/>
        </authorList>
    </citation>
    <scope>NUCLEOTIDE SEQUENCE [LARGE SCALE GENOMIC DNA]</scope>
</reference>
<evidence type="ECO:0000256" key="1">
    <source>
        <dbReference type="SAM" id="MobiDB-lite"/>
    </source>
</evidence>
<dbReference type="AlphaFoldDB" id="A0AAV0X6S6"/>
<organism evidence="2 3">
    <name type="scientific">Macrosiphum euphorbiae</name>
    <name type="common">potato aphid</name>
    <dbReference type="NCBI Taxonomy" id="13131"/>
    <lineage>
        <taxon>Eukaryota</taxon>
        <taxon>Metazoa</taxon>
        <taxon>Ecdysozoa</taxon>
        <taxon>Arthropoda</taxon>
        <taxon>Hexapoda</taxon>
        <taxon>Insecta</taxon>
        <taxon>Pterygota</taxon>
        <taxon>Neoptera</taxon>
        <taxon>Paraneoptera</taxon>
        <taxon>Hemiptera</taxon>
        <taxon>Sternorrhyncha</taxon>
        <taxon>Aphidomorpha</taxon>
        <taxon>Aphidoidea</taxon>
        <taxon>Aphididae</taxon>
        <taxon>Macrosiphini</taxon>
        <taxon>Macrosiphum</taxon>
    </lineage>
</organism>
<dbReference type="EMBL" id="CARXXK010000003">
    <property type="protein sequence ID" value="CAI6363965.1"/>
    <property type="molecule type" value="Genomic_DNA"/>
</dbReference>
<name>A0AAV0X6S6_9HEMI</name>
<protein>
    <submittedName>
        <fullName evidence="2">Uncharacterized protein</fullName>
    </submittedName>
</protein>
<evidence type="ECO:0000313" key="3">
    <source>
        <dbReference type="Proteomes" id="UP001160148"/>
    </source>
</evidence>
<comment type="caution">
    <text evidence="2">The sequence shown here is derived from an EMBL/GenBank/DDBJ whole genome shotgun (WGS) entry which is preliminary data.</text>
</comment>
<dbReference type="Proteomes" id="UP001160148">
    <property type="component" value="Unassembled WGS sequence"/>
</dbReference>
<feature type="compositionally biased region" description="Basic and acidic residues" evidence="1">
    <location>
        <begin position="156"/>
        <end position="165"/>
    </location>
</feature>
<feature type="region of interest" description="Disordered" evidence="1">
    <location>
        <begin position="144"/>
        <end position="166"/>
    </location>
</feature>
<keyword evidence="3" id="KW-1185">Reference proteome</keyword>
<accession>A0AAV0X6S6</accession>
<evidence type="ECO:0000313" key="2">
    <source>
        <dbReference type="EMBL" id="CAI6363965.1"/>
    </source>
</evidence>